<dbReference type="Gene3D" id="3.40.50.450">
    <property type="match status" value="1"/>
</dbReference>
<evidence type="ECO:0000256" key="1">
    <source>
        <dbReference type="HAMAP-Rule" id="MF_01575"/>
    </source>
</evidence>
<evidence type="ECO:0000313" key="3">
    <source>
        <dbReference type="Proteomes" id="UP000254797"/>
    </source>
</evidence>
<organism evidence="2 3">
    <name type="scientific">Streptococcus dysgalactiae subsp. dysgalactiae</name>
    <dbReference type="NCBI Taxonomy" id="99822"/>
    <lineage>
        <taxon>Bacteria</taxon>
        <taxon>Bacillati</taxon>
        <taxon>Bacillota</taxon>
        <taxon>Bacilli</taxon>
        <taxon>Lactobacillales</taxon>
        <taxon>Streptococcaceae</taxon>
        <taxon>Streptococcus</taxon>
    </lineage>
</organism>
<evidence type="ECO:0000313" key="2">
    <source>
        <dbReference type="EMBL" id="SUN50530.1"/>
    </source>
</evidence>
<dbReference type="PIRSF" id="PIRSF021290">
    <property type="entry name" value="DUF1273"/>
    <property type="match status" value="1"/>
</dbReference>
<dbReference type="SUPFAM" id="SSF102405">
    <property type="entry name" value="MCP/YpsA-like"/>
    <property type="match status" value="1"/>
</dbReference>
<dbReference type="PANTHER" id="PTHR38440:SF1">
    <property type="entry name" value="UPF0398 PROTEIN SPR0331"/>
    <property type="match status" value="1"/>
</dbReference>
<dbReference type="RefSeq" id="WP_003052196.1">
    <property type="nucleotide sequence ID" value="NZ_JAIEZZ010000001.1"/>
</dbReference>
<dbReference type="AlphaFoldDB" id="A0A380JYA5"/>
<dbReference type="Proteomes" id="UP000254797">
    <property type="component" value="Unassembled WGS sequence"/>
</dbReference>
<sequence length="171" mass="20107">MTAILITGYQSFELGIFSSKDQRISIIKTAIRKDLINYLEEGVDWFIFTGNLGFEQWALEVVNDLKTEYPLQVATIFPFETHGNNWNEQNQELLSQFKAVDFVKYSFSTYENPQQFSSYHQFLLANTEGAYVFYDTEHETNLKYLVAKMKQLPDYDLSFLTFERLNEIVEE</sequence>
<dbReference type="PANTHER" id="PTHR38440">
    <property type="entry name" value="UPF0398 PROTEIN YPSA"/>
    <property type="match status" value="1"/>
</dbReference>
<gene>
    <name evidence="2" type="primary">ypsA</name>
    <name evidence="2" type="ORF">NCTC4670_01453</name>
</gene>
<accession>A0A380JYA5</accession>
<protein>
    <recommendedName>
        <fullName evidence="1">UPF0398 protein NCTC4670_01453</fullName>
    </recommendedName>
</protein>
<reference evidence="2 3" key="1">
    <citation type="submission" date="2018-06" db="EMBL/GenBank/DDBJ databases">
        <authorList>
            <consortium name="Pathogen Informatics"/>
            <person name="Doyle S."/>
        </authorList>
    </citation>
    <scope>NUCLEOTIDE SEQUENCE [LARGE SCALE GENOMIC DNA]</scope>
    <source>
        <strain evidence="2 3">NCTC4670</strain>
    </source>
</reference>
<comment type="similarity">
    <text evidence="1">Belongs to the UPF0398 family.</text>
</comment>
<proteinExistence type="inferred from homology"/>
<name>A0A380JYA5_STRDY</name>
<dbReference type="Pfam" id="PF06908">
    <property type="entry name" value="YpsA"/>
    <property type="match status" value="1"/>
</dbReference>
<dbReference type="HAMAP" id="MF_01575">
    <property type="entry name" value="UPF0398"/>
    <property type="match status" value="1"/>
</dbReference>
<dbReference type="NCBIfam" id="NF010181">
    <property type="entry name" value="PRK13660.1"/>
    <property type="match status" value="1"/>
</dbReference>
<dbReference type="InterPro" id="IPR010697">
    <property type="entry name" value="YspA"/>
</dbReference>
<dbReference type="EMBL" id="UHFG01000004">
    <property type="protein sequence ID" value="SUN50530.1"/>
    <property type="molecule type" value="Genomic_DNA"/>
</dbReference>